<dbReference type="InterPro" id="IPR055625">
    <property type="entry name" value="DUF7201"/>
</dbReference>
<evidence type="ECO:0000313" key="3">
    <source>
        <dbReference type="EMBL" id="SVE54186.1"/>
    </source>
</evidence>
<dbReference type="AlphaFoldDB" id="A0A383EBH9"/>
<proteinExistence type="predicted"/>
<organism evidence="3">
    <name type="scientific">marine metagenome</name>
    <dbReference type="NCBI Taxonomy" id="408172"/>
    <lineage>
        <taxon>unclassified sequences</taxon>
        <taxon>metagenomes</taxon>
        <taxon>ecological metagenomes</taxon>
    </lineage>
</organism>
<gene>
    <name evidence="3" type="ORF">METZ01_LOCUS507040</name>
</gene>
<dbReference type="Pfam" id="PF23831">
    <property type="entry name" value="DUF7201"/>
    <property type="match status" value="1"/>
</dbReference>
<sequence>MAELETEVKLLKKELHDQAKIHDRLDIAIEKLTDVSNSIHRMLAVHEEKIARQEEAIFQAEEQIEVRRTELSKRLDELHSRVTTNTKEIMAAAATQHHQQNKEIQKIKDELISRVGVLEKWRHVLIGGSIVIGFMLHKFVDFSS</sequence>
<evidence type="ECO:0000256" key="1">
    <source>
        <dbReference type="SAM" id="Coils"/>
    </source>
</evidence>
<evidence type="ECO:0000259" key="2">
    <source>
        <dbReference type="Pfam" id="PF23831"/>
    </source>
</evidence>
<feature type="coiled-coil region" evidence="1">
    <location>
        <begin position="1"/>
        <end position="110"/>
    </location>
</feature>
<keyword evidence="1" id="KW-0175">Coiled coil</keyword>
<reference evidence="3" key="1">
    <citation type="submission" date="2018-05" db="EMBL/GenBank/DDBJ databases">
        <authorList>
            <person name="Lanie J.A."/>
            <person name="Ng W.-L."/>
            <person name="Kazmierczak K.M."/>
            <person name="Andrzejewski T.M."/>
            <person name="Davidsen T.M."/>
            <person name="Wayne K.J."/>
            <person name="Tettelin H."/>
            <person name="Glass J.I."/>
            <person name="Rusch D."/>
            <person name="Podicherti R."/>
            <person name="Tsui H.-C.T."/>
            <person name="Winkler M.E."/>
        </authorList>
    </citation>
    <scope>NUCLEOTIDE SEQUENCE</scope>
</reference>
<name>A0A383EBH9_9ZZZZ</name>
<feature type="domain" description="DUF7201" evidence="2">
    <location>
        <begin position="5"/>
        <end position="93"/>
    </location>
</feature>
<dbReference type="EMBL" id="UINC01224526">
    <property type="protein sequence ID" value="SVE54186.1"/>
    <property type="molecule type" value="Genomic_DNA"/>
</dbReference>
<protein>
    <recommendedName>
        <fullName evidence="2">DUF7201 domain-containing protein</fullName>
    </recommendedName>
</protein>
<accession>A0A383EBH9</accession>